<gene>
    <name evidence="3" type="ORF">V6N11_032698</name>
</gene>
<reference evidence="3 4" key="1">
    <citation type="journal article" date="2024" name="G3 (Bethesda)">
        <title>Genome assembly of Hibiscus sabdariffa L. provides insights into metabolisms of medicinal natural products.</title>
        <authorList>
            <person name="Kim T."/>
        </authorList>
    </citation>
    <scope>NUCLEOTIDE SEQUENCE [LARGE SCALE GENOMIC DNA]</scope>
    <source>
        <strain evidence="3">TK-2024</strain>
        <tissue evidence="3">Old leaves</tissue>
    </source>
</reference>
<evidence type="ECO:0000313" key="4">
    <source>
        <dbReference type="Proteomes" id="UP001396334"/>
    </source>
</evidence>
<accession>A0ABR2T281</accession>
<feature type="region of interest" description="Disordered" evidence="1">
    <location>
        <begin position="154"/>
        <end position="173"/>
    </location>
</feature>
<dbReference type="PANTHER" id="PTHR37746:SF1">
    <property type="entry name" value="TRANSMEMBRANE PROTEIN"/>
    <property type="match status" value="1"/>
</dbReference>
<dbReference type="Proteomes" id="UP001396334">
    <property type="component" value="Unassembled WGS sequence"/>
</dbReference>
<keyword evidence="2" id="KW-0812">Transmembrane</keyword>
<dbReference type="EMBL" id="JBBPBN010000010">
    <property type="protein sequence ID" value="KAK9031314.1"/>
    <property type="molecule type" value="Genomic_DNA"/>
</dbReference>
<evidence type="ECO:0000256" key="1">
    <source>
        <dbReference type="SAM" id="MobiDB-lite"/>
    </source>
</evidence>
<keyword evidence="2" id="KW-0472">Membrane</keyword>
<feature type="transmembrane region" description="Helical" evidence="2">
    <location>
        <begin position="12"/>
        <end position="29"/>
    </location>
</feature>
<evidence type="ECO:0000313" key="3">
    <source>
        <dbReference type="EMBL" id="KAK9031314.1"/>
    </source>
</evidence>
<organism evidence="3 4">
    <name type="scientific">Hibiscus sabdariffa</name>
    <name type="common">roselle</name>
    <dbReference type="NCBI Taxonomy" id="183260"/>
    <lineage>
        <taxon>Eukaryota</taxon>
        <taxon>Viridiplantae</taxon>
        <taxon>Streptophyta</taxon>
        <taxon>Embryophyta</taxon>
        <taxon>Tracheophyta</taxon>
        <taxon>Spermatophyta</taxon>
        <taxon>Magnoliopsida</taxon>
        <taxon>eudicotyledons</taxon>
        <taxon>Gunneridae</taxon>
        <taxon>Pentapetalae</taxon>
        <taxon>rosids</taxon>
        <taxon>malvids</taxon>
        <taxon>Malvales</taxon>
        <taxon>Malvaceae</taxon>
        <taxon>Malvoideae</taxon>
        <taxon>Hibiscus</taxon>
    </lineage>
</organism>
<name>A0ABR2T281_9ROSI</name>
<keyword evidence="2" id="KW-1133">Transmembrane helix</keyword>
<feature type="transmembrane region" description="Helical" evidence="2">
    <location>
        <begin position="35"/>
        <end position="55"/>
    </location>
</feature>
<protein>
    <submittedName>
        <fullName evidence="3">Uncharacterized protein</fullName>
    </submittedName>
</protein>
<sequence>MVSSSETITGDPLFSCIVTLSVLTLLYFPHGFSLLFSPVLVLTASLLLSLLRLGATQRIQTEEKGSAARVAELEEEEETEPAPVELKWAACKNDPDPDLDLTKRSLEERFVEWDVRAPLDVIYEEFEGDEEGKYPNLDQTRGIERYSSLSLYYPETDSDSDSSSSSSSEMDFPAMGKWVSWEEEDREGMIEIALDKREIDFHGEDDNLIEIDIS</sequence>
<keyword evidence="4" id="KW-1185">Reference proteome</keyword>
<evidence type="ECO:0000256" key="2">
    <source>
        <dbReference type="SAM" id="Phobius"/>
    </source>
</evidence>
<proteinExistence type="predicted"/>
<dbReference type="PANTHER" id="PTHR37746">
    <property type="entry name" value="TRANSMEMBRANE PROTEIN"/>
    <property type="match status" value="1"/>
</dbReference>
<comment type="caution">
    <text evidence="3">The sequence shown here is derived from an EMBL/GenBank/DDBJ whole genome shotgun (WGS) entry which is preliminary data.</text>
</comment>